<reference evidence="8" key="1">
    <citation type="submission" date="2020-09" db="EMBL/GenBank/DDBJ databases">
        <title>Novel species in genus Aeromicrobium.</title>
        <authorList>
            <person name="Zhang G."/>
        </authorList>
    </citation>
    <scope>NUCLEOTIDE SEQUENCE</scope>
    <source>
        <strain evidence="8">Zg-636</strain>
    </source>
</reference>
<feature type="transmembrane region" description="Helical" evidence="6">
    <location>
        <begin position="235"/>
        <end position="258"/>
    </location>
</feature>
<keyword evidence="2" id="KW-1003">Cell membrane</keyword>
<dbReference type="PANTHER" id="PTHR23513:SF6">
    <property type="entry name" value="MAJOR FACILITATOR SUPERFAMILY ASSOCIATED DOMAIN-CONTAINING PROTEIN"/>
    <property type="match status" value="1"/>
</dbReference>
<keyword evidence="5 6" id="KW-0472">Membrane</keyword>
<feature type="transmembrane region" description="Helical" evidence="6">
    <location>
        <begin position="53"/>
        <end position="74"/>
    </location>
</feature>
<dbReference type="AlphaFoldDB" id="A0A8I0ESY2"/>
<evidence type="ECO:0000313" key="9">
    <source>
        <dbReference type="Proteomes" id="UP000620591"/>
    </source>
</evidence>
<feature type="transmembrane region" description="Helical" evidence="6">
    <location>
        <begin position="365"/>
        <end position="386"/>
    </location>
</feature>
<dbReference type="InterPro" id="IPR020846">
    <property type="entry name" value="MFS_dom"/>
</dbReference>
<protein>
    <submittedName>
        <fullName evidence="8">MFS transporter</fullName>
    </submittedName>
</protein>
<dbReference type="Gene3D" id="1.20.1250.20">
    <property type="entry name" value="MFS general substrate transporter like domains"/>
    <property type="match status" value="1"/>
</dbReference>
<dbReference type="Pfam" id="PF07690">
    <property type="entry name" value="MFS_1"/>
    <property type="match status" value="1"/>
</dbReference>
<evidence type="ECO:0000256" key="2">
    <source>
        <dbReference type="ARBA" id="ARBA00022475"/>
    </source>
</evidence>
<feature type="transmembrane region" description="Helical" evidence="6">
    <location>
        <begin position="299"/>
        <end position="317"/>
    </location>
</feature>
<dbReference type="EMBL" id="JACTVM010000001">
    <property type="protein sequence ID" value="MBC9225856.1"/>
    <property type="molecule type" value="Genomic_DNA"/>
</dbReference>
<dbReference type="Proteomes" id="UP000620591">
    <property type="component" value="Unassembled WGS sequence"/>
</dbReference>
<evidence type="ECO:0000256" key="5">
    <source>
        <dbReference type="ARBA" id="ARBA00023136"/>
    </source>
</evidence>
<dbReference type="PROSITE" id="PS50850">
    <property type="entry name" value="MFS"/>
    <property type="match status" value="1"/>
</dbReference>
<dbReference type="InterPro" id="IPR036259">
    <property type="entry name" value="MFS_trans_sf"/>
</dbReference>
<sequence length="431" mass="45035">MTPVTSSSTAWSVPNFRRLWTASAASSLGSEVAEIAVPMLVILTLSASATEVGWLRAAQFLPFLLVTLPLGVLVDRWRGRRLSLLVGADTGRFVLFAALPLLVWAGVSNVALFYPLVFAIGTLTVLYQVADFAFLPSVVGAHQLVDANGKIAATSSASEIAGRGLGGLLVQAVTAPAAIALTAVTFGLSALSLRRIKVGQLDSPPEESLEEPRRPARQEILEGLRHAFTNRFIRALLGEAATFNLFNELFIIGLLLWTLRDLDLGAFATGLIFTAGGLGSFLGAWFGARATERFGYGRVLLLTMAVGNTAPLAAALADRAAVGPVAVLCALFTLVGLGSGIANVHAVSLRQTTLPEELRGRVNAAYRLISWGAIPVGAAVGGLAAARIGGQGTMLIGAAGMAVATLWVAISPVPRLRRIEEAHPPSSRSGS</sequence>
<evidence type="ECO:0000256" key="3">
    <source>
        <dbReference type="ARBA" id="ARBA00022692"/>
    </source>
</evidence>
<feature type="transmembrane region" description="Helical" evidence="6">
    <location>
        <begin position="94"/>
        <end position="127"/>
    </location>
</feature>
<name>A0A8I0ESY2_9ACTN</name>
<dbReference type="SUPFAM" id="SSF103473">
    <property type="entry name" value="MFS general substrate transporter"/>
    <property type="match status" value="1"/>
</dbReference>
<comment type="subcellular location">
    <subcellularLocation>
        <location evidence="1">Cell membrane</location>
        <topology evidence="1">Multi-pass membrane protein</topology>
    </subcellularLocation>
</comment>
<comment type="caution">
    <text evidence="8">The sequence shown here is derived from an EMBL/GenBank/DDBJ whole genome shotgun (WGS) entry which is preliminary data.</text>
</comment>
<dbReference type="RefSeq" id="WP_187768890.1">
    <property type="nucleotide sequence ID" value="NZ_JACTVM010000001.1"/>
</dbReference>
<evidence type="ECO:0000313" key="8">
    <source>
        <dbReference type="EMBL" id="MBC9225856.1"/>
    </source>
</evidence>
<gene>
    <name evidence="8" type="ORF">IBG24_05970</name>
</gene>
<dbReference type="GO" id="GO:0022857">
    <property type="term" value="F:transmembrane transporter activity"/>
    <property type="evidence" value="ECO:0007669"/>
    <property type="project" value="InterPro"/>
</dbReference>
<accession>A0A8I0ESY2</accession>
<feature type="transmembrane region" description="Helical" evidence="6">
    <location>
        <begin position="392"/>
        <end position="410"/>
    </location>
</feature>
<dbReference type="GO" id="GO:0005886">
    <property type="term" value="C:plasma membrane"/>
    <property type="evidence" value="ECO:0007669"/>
    <property type="project" value="UniProtKB-SubCell"/>
</dbReference>
<feature type="transmembrane region" description="Helical" evidence="6">
    <location>
        <begin position="168"/>
        <end position="191"/>
    </location>
</feature>
<keyword evidence="4 6" id="KW-1133">Transmembrane helix</keyword>
<proteinExistence type="predicted"/>
<evidence type="ECO:0000256" key="4">
    <source>
        <dbReference type="ARBA" id="ARBA00022989"/>
    </source>
</evidence>
<organism evidence="8 9">
    <name type="scientific">Aeromicrobium senzhongii</name>
    <dbReference type="NCBI Taxonomy" id="2663859"/>
    <lineage>
        <taxon>Bacteria</taxon>
        <taxon>Bacillati</taxon>
        <taxon>Actinomycetota</taxon>
        <taxon>Actinomycetes</taxon>
        <taxon>Propionibacteriales</taxon>
        <taxon>Nocardioidaceae</taxon>
        <taxon>Aeromicrobium</taxon>
    </lineage>
</organism>
<keyword evidence="3 6" id="KW-0812">Transmembrane</keyword>
<feature type="transmembrane region" description="Helical" evidence="6">
    <location>
        <begin position="323"/>
        <end position="344"/>
    </location>
</feature>
<dbReference type="InterPro" id="IPR011701">
    <property type="entry name" value="MFS"/>
</dbReference>
<evidence type="ECO:0000256" key="6">
    <source>
        <dbReference type="SAM" id="Phobius"/>
    </source>
</evidence>
<dbReference type="PANTHER" id="PTHR23513">
    <property type="entry name" value="INTEGRAL MEMBRANE EFFLUX PROTEIN-RELATED"/>
    <property type="match status" value="1"/>
</dbReference>
<dbReference type="CDD" id="cd06173">
    <property type="entry name" value="MFS_MefA_like"/>
    <property type="match status" value="1"/>
</dbReference>
<feature type="transmembrane region" description="Helical" evidence="6">
    <location>
        <begin position="264"/>
        <end position="287"/>
    </location>
</feature>
<evidence type="ECO:0000256" key="1">
    <source>
        <dbReference type="ARBA" id="ARBA00004651"/>
    </source>
</evidence>
<evidence type="ECO:0000259" key="7">
    <source>
        <dbReference type="PROSITE" id="PS50850"/>
    </source>
</evidence>
<feature type="domain" description="Major facilitator superfamily (MFS) profile" evidence="7">
    <location>
        <begin position="233"/>
        <end position="431"/>
    </location>
</feature>